<evidence type="ECO:0000256" key="4">
    <source>
        <dbReference type="PIRSR" id="PIRSR039133-2"/>
    </source>
</evidence>
<dbReference type="Proteomes" id="UP000030680">
    <property type="component" value="Unassembled WGS sequence"/>
</dbReference>
<keyword evidence="2" id="KW-0833">Ubl conjugation pathway</keyword>
<dbReference type="InterPro" id="IPR045886">
    <property type="entry name" value="ThiF/MoeB/HesA"/>
</dbReference>
<evidence type="ECO:0000256" key="3">
    <source>
        <dbReference type="PIRSR" id="PIRSR039133-1"/>
    </source>
</evidence>
<dbReference type="EMBL" id="KB454485">
    <property type="protein sequence ID" value="EME32471.1"/>
    <property type="molecule type" value="Genomic_DNA"/>
</dbReference>
<dbReference type="OrthoDB" id="10255449at2759"/>
<evidence type="ECO:0000259" key="6">
    <source>
        <dbReference type="Pfam" id="PF00899"/>
    </source>
</evidence>
<dbReference type="RefSeq" id="XP_005708991.1">
    <property type="nucleotide sequence ID" value="XM_005708934.1"/>
</dbReference>
<feature type="binding site" evidence="4">
    <location>
        <position position="88"/>
    </location>
    <ligand>
        <name>ATP</name>
        <dbReference type="ChEBI" id="CHEBI:30616"/>
    </ligand>
</feature>
<dbReference type="InterPro" id="IPR035985">
    <property type="entry name" value="Ubiquitin-activating_enz"/>
</dbReference>
<feature type="binding site" evidence="4">
    <location>
        <begin position="40"/>
        <end position="45"/>
    </location>
    <ligand>
        <name>ATP</name>
        <dbReference type="ChEBI" id="CHEBI:30616"/>
    </ligand>
</feature>
<keyword evidence="2 4" id="KW-0547">Nucleotide-binding</keyword>
<dbReference type="GO" id="GO:0019948">
    <property type="term" value="F:SUMO activating enzyme activity"/>
    <property type="evidence" value="ECO:0007669"/>
    <property type="project" value="UniProtKB-UniRule"/>
</dbReference>
<dbReference type="PIRSF" id="PIRSF039133">
    <property type="entry name" value="SUMO_E1B"/>
    <property type="match status" value="1"/>
</dbReference>
<dbReference type="GO" id="GO:0016925">
    <property type="term" value="P:protein sumoylation"/>
    <property type="evidence" value="ECO:0007669"/>
    <property type="project" value="UniProtKB-UniRule"/>
</dbReference>
<dbReference type="SUPFAM" id="SSF69572">
    <property type="entry name" value="Activating enzymes of the ubiquitin-like proteins"/>
    <property type="match status" value="1"/>
</dbReference>
<evidence type="ECO:0000313" key="8">
    <source>
        <dbReference type="Proteomes" id="UP000030680"/>
    </source>
</evidence>
<dbReference type="Gene3D" id="1.10.10.2660">
    <property type="entry name" value="Ubiquitin-activating enzyme E1, SCCH domain"/>
    <property type="match status" value="1"/>
</dbReference>
<dbReference type="Pfam" id="PF00899">
    <property type="entry name" value="ThiF"/>
    <property type="match status" value="1"/>
</dbReference>
<dbReference type="GO" id="GO:0005524">
    <property type="term" value="F:ATP binding"/>
    <property type="evidence" value="ECO:0007669"/>
    <property type="project" value="UniProtKB-UniRule"/>
</dbReference>
<evidence type="ECO:0000313" key="7">
    <source>
        <dbReference type="EMBL" id="EME32471.1"/>
    </source>
</evidence>
<feature type="domain" description="THIF-type NAD/FAD binding fold" evidence="6">
    <location>
        <begin position="28"/>
        <end position="424"/>
    </location>
</feature>
<keyword evidence="1 7" id="KW-0436">Ligase</keyword>
<gene>
    <name evidence="7" type="ORF">Gasu_02490</name>
</gene>
<evidence type="ECO:0000256" key="5">
    <source>
        <dbReference type="PIRSR" id="PIRSR039133-3"/>
    </source>
</evidence>
<feature type="active site" description="Glycyl thioester intermediate" evidence="3">
    <location>
        <position position="190"/>
    </location>
</feature>
<feature type="binding site" evidence="4">
    <location>
        <begin position="133"/>
        <end position="138"/>
    </location>
    <ligand>
        <name>ATP</name>
        <dbReference type="ChEBI" id="CHEBI:30616"/>
    </ligand>
</feature>
<dbReference type="InterPro" id="IPR042063">
    <property type="entry name" value="Ubi_acti_E1_SCCH"/>
</dbReference>
<feature type="binding site" evidence="4">
    <location>
        <begin position="72"/>
        <end position="75"/>
    </location>
    <ligand>
        <name>ATP</name>
        <dbReference type="ChEBI" id="CHEBI:30616"/>
    </ligand>
</feature>
<dbReference type="Gramene" id="EME32471">
    <property type="protein sequence ID" value="EME32471"/>
    <property type="gene ID" value="Gasu_02490"/>
</dbReference>
<dbReference type="GeneID" id="17091040"/>
<sequence>MDDECHSHADPSNIYKGAEHCFSSCQIVEKIRHSKILLIGVGGVGCEVLKNLVFSGFVNIHLVDLDTISVSNLNRQFLFRSEDVGKWKAVVAKDRITKLCPWSQITVSVENIRSKEFPLEFFKQFAAVICALDNHKARLYVNEVCAFAQVPLFETGSTGYQGQVTPILAGSTECYNCEPKPQQTEHIAVCTIRHRPESVEHCIVWAMYLFDVLFGNLEDSNPLSDEKEYKVSHLAREWTFEDGARKTSTEQEWENMTCERVVNKFFIEDLQFVESLKKDTLSSLSILNIPTQEQLRRYLLNVDTKYSVEDLKLEEQNPHQLVWTCDKAYEVLIFCLKQLLRRWKESKSALTFDENDTISLAFVTAASTVRASAFDIVAKNSFDVRGIAGRIIPALSITNAVIGDIVVFQLLRFLSGTCMKDLCNARLSQVSRPRPRYLDEVIITPEFIRPPVAEYVCRLSLVCLSERLFGKILRCIICHQLLLVTCDARNVTVRQFIEDGLKKQMNMEPFSVATDVGYIIYDSEQDCEVPVEAQRIDKSTIAQLQVEEQPLSILDESGVYYRGWIRHQCDVSLSIERIFSFGDD</sequence>
<dbReference type="GO" id="GO:0005737">
    <property type="term" value="C:cytoplasm"/>
    <property type="evidence" value="ECO:0007669"/>
    <property type="project" value="TreeGrafter"/>
</dbReference>
<organism evidence="7 8">
    <name type="scientific">Galdieria sulphuraria</name>
    <name type="common">Red alga</name>
    <dbReference type="NCBI Taxonomy" id="130081"/>
    <lineage>
        <taxon>Eukaryota</taxon>
        <taxon>Rhodophyta</taxon>
        <taxon>Bangiophyceae</taxon>
        <taxon>Galdieriales</taxon>
        <taxon>Galdieriaceae</taxon>
        <taxon>Galdieria</taxon>
    </lineage>
</organism>
<feature type="binding site" evidence="4">
    <location>
        <position position="64"/>
    </location>
    <ligand>
        <name>ATP</name>
        <dbReference type="ChEBI" id="CHEBI:30616"/>
    </ligand>
</feature>
<dbReference type="GO" id="GO:0031510">
    <property type="term" value="C:SUMO activating enzyme complex"/>
    <property type="evidence" value="ECO:0007669"/>
    <property type="project" value="UniProtKB-UniRule"/>
</dbReference>
<dbReference type="InterPro" id="IPR030661">
    <property type="entry name" value="Uba2"/>
</dbReference>
<evidence type="ECO:0000256" key="1">
    <source>
        <dbReference type="ARBA" id="ARBA00022598"/>
    </source>
</evidence>
<dbReference type="eggNOG" id="KOG2013">
    <property type="taxonomic scope" value="Eukaryota"/>
</dbReference>
<dbReference type="Gene3D" id="3.40.50.720">
    <property type="entry name" value="NAD(P)-binding Rossmann-like Domain"/>
    <property type="match status" value="1"/>
</dbReference>
<dbReference type="InterPro" id="IPR000594">
    <property type="entry name" value="ThiF_NAD_FAD-bd"/>
</dbReference>
<reference evidence="8" key="1">
    <citation type="journal article" date="2013" name="Science">
        <title>Gene transfer from bacteria and archaea facilitated evolution of an extremophilic eukaryote.</title>
        <authorList>
            <person name="Schonknecht G."/>
            <person name="Chen W.H."/>
            <person name="Ternes C.M."/>
            <person name="Barbier G.G."/>
            <person name="Shrestha R.P."/>
            <person name="Stanke M."/>
            <person name="Brautigam A."/>
            <person name="Baker B.J."/>
            <person name="Banfield J.F."/>
            <person name="Garavito R.M."/>
            <person name="Carr K."/>
            <person name="Wilkerson C."/>
            <person name="Rensing S.A."/>
            <person name="Gagneul D."/>
            <person name="Dickenson N.E."/>
            <person name="Oesterhelt C."/>
            <person name="Lercher M.J."/>
            <person name="Weber A.P."/>
        </authorList>
    </citation>
    <scope>NUCLEOTIDE SEQUENCE [LARGE SCALE GENOMIC DNA]</scope>
    <source>
        <strain evidence="8">074W</strain>
    </source>
</reference>
<comment type="subunit">
    <text evidence="2">Heterodimer.</text>
</comment>
<feature type="binding site" evidence="5">
    <location>
        <position position="174"/>
    </location>
    <ligand>
        <name>Zn(2+)</name>
        <dbReference type="ChEBI" id="CHEBI:29105"/>
    </ligand>
</feature>
<keyword evidence="8" id="KW-1185">Reference proteome</keyword>
<keyword evidence="2 5" id="KW-0862">Zinc</keyword>
<keyword evidence="2 4" id="KW-0067">ATP-binding</keyword>
<comment type="similarity">
    <text evidence="2">Belongs to the ubiquitin-activating E1 family.</text>
</comment>
<dbReference type="UniPathway" id="UPA00886"/>
<dbReference type="STRING" id="130081.M2W9C0"/>
<name>M2W9C0_GALSU</name>
<comment type="pathway">
    <text evidence="2">Protein modification; protein sumoylation.</text>
</comment>
<dbReference type="AlphaFoldDB" id="M2W9C0"/>
<feature type="binding site" evidence="5">
    <location>
        <position position="177"/>
    </location>
    <ligand>
        <name>Zn(2+)</name>
        <dbReference type="ChEBI" id="CHEBI:29105"/>
    </ligand>
</feature>
<dbReference type="PANTHER" id="PTHR10953">
    <property type="entry name" value="UBIQUITIN-ACTIVATING ENZYME E1"/>
    <property type="match status" value="1"/>
</dbReference>
<dbReference type="GO" id="GO:0046872">
    <property type="term" value="F:metal ion binding"/>
    <property type="evidence" value="ECO:0007669"/>
    <property type="project" value="UniProtKB-KW"/>
</dbReference>
<keyword evidence="2 5" id="KW-0479">Metal-binding</keyword>
<evidence type="ECO:0000256" key="2">
    <source>
        <dbReference type="PIRNR" id="PIRNR039133"/>
    </source>
</evidence>
<protein>
    <recommendedName>
        <fullName evidence="2">SUMO-activating enzyme subunit</fullName>
    </recommendedName>
</protein>
<dbReference type="PANTHER" id="PTHR10953:SF5">
    <property type="entry name" value="SUMO-ACTIVATING ENZYME SUBUNIT 2"/>
    <property type="match status" value="1"/>
</dbReference>
<accession>M2W9C0</accession>
<dbReference type="KEGG" id="gsl:Gasu_02490"/>
<proteinExistence type="inferred from homology"/>